<dbReference type="InterPro" id="IPR017853">
    <property type="entry name" value="GH"/>
</dbReference>
<dbReference type="Gene3D" id="2.60.40.1180">
    <property type="entry name" value="Golgi alpha-mannosidase II"/>
    <property type="match status" value="1"/>
</dbReference>
<dbReference type="GO" id="GO:0005975">
    <property type="term" value="P:carbohydrate metabolic process"/>
    <property type="evidence" value="ECO:0007669"/>
    <property type="project" value="InterPro"/>
</dbReference>
<dbReference type="PANTHER" id="PTHR10357">
    <property type="entry name" value="ALPHA-AMYLASE FAMILY MEMBER"/>
    <property type="match status" value="1"/>
</dbReference>
<name>A0A6J4LX65_9ACTN</name>
<dbReference type="InterPro" id="IPR013780">
    <property type="entry name" value="Glyco_hydro_b"/>
</dbReference>
<dbReference type="CDD" id="cd12962">
    <property type="entry name" value="X25_BaPul_like"/>
    <property type="match status" value="2"/>
</dbReference>
<reference evidence="3" key="1">
    <citation type="submission" date="2020-02" db="EMBL/GenBank/DDBJ databases">
        <authorList>
            <person name="Meier V. D."/>
        </authorList>
    </citation>
    <scope>NUCLEOTIDE SEQUENCE</scope>
    <source>
        <strain evidence="3">AVDCRST_MAG24</strain>
    </source>
</reference>
<dbReference type="SUPFAM" id="SSF81296">
    <property type="entry name" value="E set domains"/>
    <property type="match status" value="1"/>
</dbReference>
<dbReference type="SMART" id="SM00642">
    <property type="entry name" value="Aamy"/>
    <property type="match status" value="1"/>
</dbReference>
<dbReference type="SUPFAM" id="SSF51445">
    <property type="entry name" value="(Trans)glycosidases"/>
    <property type="match status" value="1"/>
</dbReference>
<evidence type="ECO:0000256" key="1">
    <source>
        <dbReference type="SAM" id="SignalP"/>
    </source>
</evidence>
<dbReference type="InterPro" id="IPR006047">
    <property type="entry name" value="GH13_cat_dom"/>
</dbReference>
<accession>A0A6J4LX65</accession>
<sequence>MRTYPSRRRRRLSLAALTGTMALTATVAAVPSYADHTEVPARVSLMGDLQAELGCTTDWDEACTRTDMQVLPDGKSFALTADVPAGTYTFKVRLNGSWDENYGLDGGQADAPLVLQAPARLRFVYDHTTHRTTVTPARRPAAREPGDRLLAQQSLREDLTRERFYFVMADRFENGDPSNDLGGYPAAREQSGFDPTARGWYHGGDLRGILDRLDYIEGMGTTAIWLTPSFKNKPVQGTGADMSAGYHGYWITDFTQIDPHLGTNEELEQLIDEAHERGMKVFFDIITNHTADVISYAEGSSEYIYKVEQPDQEGEKVEPYRDADGQPFDDRDFAGTDSFPPLDPEKSFPYTPVLTGADATVKVPGWLNDRTLYHNRGNAKFDGGESDEYGDFVGLDDLFTEHPDVVEGMKDIYKAWVDFGIDGFRIDTVKHVNMEFWQDFAPAIQQHAADEGNDDFFSFGEVFDSNPVKTSSYTTEGGLQATLDFGFQNAATQFAQGKRTDILQKFFASDDWYTDADSNAYSLPTFLGNHDMGRIGLFLKRDDVTMSGDELLERDQLAHTLMYLTRGQPVVYYGDEQGFVGDGGDQLARQDMFPSKVAEYNDDDLIGTSATTASSNFNTTHPLYRHLRDLSELREEHPTLADGTQIDRSADDEAGVYAFSRIDDADDVEYVVAVNNSEQEKTVTVDTFSPRNTAFRGVWPIGSGRARTDADGRLTVTVPALSAVVHRATAAIPRARRAPAPEFTAQAGSTVGGRAEVSVDVPAGGFNQVTFAYRPVGTKSWTALGTDDNAPYRVFHDVRGFDKGTLLEYRAVLRDHSGNRATASTSAIVGDPVVPEEVIPDPTTVSVPGSFNDEMSPDCTEWQPGCAAARLTLQASGLWTGTFTLPAGTYKYKIAHDGSWDINFGADGKRNGSDITLTTNGGPVTFSYDPKTHVVTTTEATP</sequence>
<feature type="chain" id="PRO_5038466537" description="Glycosyl hydrolase family 13 catalytic domain-containing protein" evidence="1">
    <location>
        <begin position="30"/>
        <end position="942"/>
    </location>
</feature>
<keyword evidence="3" id="KW-0326">Glycosidase</keyword>
<dbReference type="InterPro" id="IPR014756">
    <property type="entry name" value="Ig_E-set"/>
</dbReference>
<organism evidence="3">
    <name type="scientific">uncultured Nocardioidaceae bacterium</name>
    <dbReference type="NCBI Taxonomy" id="253824"/>
    <lineage>
        <taxon>Bacteria</taxon>
        <taxon>Bacillati</taxon>
        <taxon>Actinomycetota</taxon>
        <taxon>Actinomycetes</taxon>
        <taxon>Propionibacteriales</taxon>
        <taxon>Nocardioidaceae</taxon>
        <taxon>environmental samples</taxon>
    </lineage>
</organism>
<dbReference type="InterPro" id="IPR013783">
    <property type="entry name" value="Ig-like_fold"/>
</dbReference>
<dbReference type="InterPro" id="IPR054409">
    <property type="entry name" value="X25_BaPul-like"/>
</dbReference>
<dbReference type="EMBL" id="CADCUF010000212">
    <property type="protein sequence ID" value="CAA9343242.1"/>
    <property type="molecule type" value="Genomic_DNA"/>
</dbReference>
<dbReference type="CDD" id="cd11339">
    <property type="entry name" value="AmyAc_bac_CMD_like_2"/>
    <property type="match status" value="1"/>
</dbReference>
<proteinExistence type="predicted"/>
<dbReference type="SUPFAM" id="SSF51011">
    <property type="entry name" value="Glycosyl hydrolase domain"/>
    <property type="match status" value="1"/>
</dbReference>
<dbReference type="Gene3D" id="3.20.20.80">
    <property type="entry name" value="Glycosidases"/>
    <property type="match status" value="2"/>
</dbReference>
<dbReference type="Gene3D" id="2.60.40.10">
    <property type="entry name" value="Immunoglobulins"/>
    <property type="match status" value="2"/>
</dbReference>
<gene>
    <name evidence="3" type="ORF">AVDCRST_MAG24-1383</name>
</gene>
<keyword evidence="3" id="KW-0378">Hydrolase</keyword>
<dbReference type="PANTHER" id="PTHR10357:SF209">
    <property type="entry name" value="PERIPLASMIC ALPHA-AMYLASE"/>
    <property type="match status" value="1"/>
</dbReference>
<protein>
    <recommendedName>
        <fullName evidence="2">Glycosyl hydrolase family 13 catalytic domain-containing protein</fullName>
    </recommendedName>
</protein>
<feature type="domain" description="Glycosyl hydrolase family 13 catalytic" evidence="2">
    <location>
        <begin position="166"/>
        <end position="634"/>
    </location>
</feature>
<dbReference type="Pfam" id="PF00128">
    <property type="entry name" value="Alpha-amylase"/>
    <property type="match status" value="1"/>
</dbReference>
<dbReference type="GO" id="GO:0016798">
    <property type="term" value="F:hydrolase activity, acting on glycosyl bonds"/>
    <property type="evidence" value="ECO:0007669"/>
    <property type="project" value="UniProtKB-KW"/>
</dbReference>
<dbReference type="AlphaFoldDB" id="A0A6J4LX65"/>
<keyword evidence="1" id="KW-0732">Signal</keyword>
<dbReference type="Pfam" id="PF22058">
    <property type="entry name" value="X25_BaPul_like"/>
    <property type="match status" value="2"/>
</dbReference>
<feature type="signal peptide" evidence="1">
    <location>
        <begin position="1"/>
        <end position="29"/>
    </location>
</feature>
<evidence type="ECO:0000313" key="3">
    <source>
        <dbReference type="EMBL" id="CAA9343242.1"/>
    </source>
</evidence>
<evidence type="ECO:0000259" key="2">
    <source>
        <dbReference type="SMART" id="SM00642"/>
    </source>
</evidence>